<reference evidence="1 2" key="1">
    <citation type="journal article" date="2021" name="BMC Genomics">
        <title>Datura genome reveals duplications of psychoactive alkaloid biosynthetic genes and high mutation rate following tissue culture.</title>
        <authorList>
            <person name="Rajewski A."/>
            <person name="Carter-House D."/>
            <person name="Stajich J."/>
            <person name="Litt A."/>
        </authorList>
    </citation>
    <scope>NUCLEOTIDE SEQUENCE [LARGE SCALE GENOMIC DNA]</scope>
    <source>
        <strain evidence="1">AR-01</strain>
    </source>
</reference>
<evidence type="ECO:0000313" key="2">
    <source>
        <dbReference type="Proteomes" id="UP000823775"/>
    </source>
</evidence>
<evidence type="ECO:0000313" key="1">
    <source>
        <dbReference type="EMBL" id="MCE5165714.1"/>
    </source>
</evidence>
<dbReference type="EMBL" id="JACEIK010016783">
    <property type="protein sequence ID" value="MCE5165714.1"/>
    <property type="molecule type" value="Genomic_DNA"/>
</dbReference>
<dbReference type="Proteomes" id="UP000823775">
    <property type="component" value="Unassembled WGS sequence"/>
</dbReference>
<organism evidence="1 2">
    <name type="scientific">Datura stramonium</name>
    <name type="common">Jimsonweed</name>
    <name type="synonym">Common thornapple</name>
    <dbReference type="NCBI Taxonomy" id="4076"/>
    <lineage>
        <taxon>Eukaryota</taxon>
        <taxon>Viridiplantae</taxon>
        <taxon>Streptophyta</taxon>
        <taxon>Embryophyta</taxon>
        <taxon>Tracheophyta</taxon>
        <taxon>Spermatophyta</taxon>
        <taxon>Magnoliopsida</taxon>
        <taxon>eudicotyledons</taxon>
        <taxon>Gunneridae</taxon>
        <taxon>Pentapetalae</taxon>
        <taxon>asterids</taxon>
        <taxon>lamiids</taxon>
        <taxon>Solanales</taxon>
        <taxon>Solanaceae</taxon>
        <taxon>Solanoideae</taxon>
        <taxon>Datureae</taxon>
        <taxon>Datura</taxon>
    </lineage>
</organism>
<proteinExistence type="predicted"/>
<accession>A0ABS8Y6L6</accession>
<protein>
    <recommendedName>
        <fullName evidence="3">Transmembrane protein</fullName>
    </recommendedName>
</protein>
<keyword evidence="2" id="KW-1185">Reference proteome</keyword>
<comment type="caution">
    <text evidence="1">The sequence shown here is derived from an EMBL/GenBank/DDBJ whole genome shotgun (WGS) entry which is preliminary data.</text>
</comment>
<gene>
    <name evidence="1" type="ORF">HAX54_011826</name>
</gene>
<evidence type="ECO:0008006" key="3">
    <source>
        <dbReference type="Google" id="ProtNLM"/>
    </source>
</evidence>
<name>A0ABS8Y6L6_DATST</name>
<sequence length="148" mass="16665">MVSSHIVPSSIHSFVSMIGLIVLRRTKLPRFDQMFNLVPYPVEISNVVPLNVEVECMIIVLIKLSTNWVRVQLDFGFRIDVKDEQFWWTRTWTSKYGLGGFRGGFCGLAGMNEDNGFVKSMVKVGGCIGEKCLGTRDPCGENREGMVE</sequence>